<gene>
    <name evidence="2" type="ORF">A2946_00685</name>
</gene>
<feature type="transmembrane region" description="Helical" evidence="1">
    <location>
        <begin position="170"/>
        <end position="188"/>
    </location>
</feature>
<feature type="transmembrane region" description="Helical" evidence="1">
    <location>
        <begin position="12"/>
        <end position="31"/>
    </location>
</feature>
<keyword evidence="1" id="KW-0812">Transmembrane</keyword>
<feature type="transmembrane region" description="Helical" evidence="1">
    <location>
        <begin position="194"/>
        <end position="214"/>
    </location>
</feature>
<sequence>MSEHVRKIVLRVVFPLIIVISVFTLPLLGLSADISPLLTVVSLVFAVLVGFFIATATTNYINFQHYLAQENANLIALFNLGNMVSPSEKEKTAETIDQYVIATLDFSLAEYIEKTHQEFKRVVEHIDTLKPKKGDGRSTVAFDHLQATKIELFRNRESVALAALRITNGLHWLILTFLASTLVFLLFTMRTDALLVNGIIAVLSSAVYYILLLLHEIDGNVFLEEQLAYQDVQKVFRAIGRLPYYPSFAFASAKLKTPGERYRLGIYADYPRSCAKKIKVCDGKEDTSTYVNE</sequence>
<protein>
    <recommendedName>
        <fullName evidence="4">DUF4239 domain-containing protein</fullName>
    </recommendedName>
</protein>
<dbReference type="Proteomes" id="UP000178348">
    <property type="component" value="Unassembled WGS sequence"/>
</dbReference>
<dbReference type="AlphaFoldDB" id="A0A1G2CPX9"/>
<reference evidence="2 3" key="1">
    <citation type="journal article" date="2016" name="Nat. Commun.">
        <title>Thousands of microbial genomes shed light on interconnected biogeochemical processes in an aquifer system.</title>
        <authorList>
            <person name="Anantharaman K."/>
            <person name="Brown C.T."/>
            <person name="Hug L.A."/>
            <person name="Sharon I."/>
            <person name="Castelle C.J."/>
            <person name="Probst A.J."/>
            <person name="Thomas B.C."/>
            <person name="Singh A."/>
            <person name="Wilkins M.J."/>
            <person name="Karaoz U."/>
            <person name="Brodie E.L."/>
            <person name="Williams K.H."/>
            <person name="Hubbard S.S."/>
            <person name="Banfield J.F."/>
        </authorList>
    </citation>
    <scope>NUCLEOTIDE SEQUENCE [LARGE SCALE GENOMIC DNA]</scope>
</reference>
<dbReference type="EMBL" id="MHLB01000010">
    <property type="protein sequence ID" value="OGZ02508.1"/>
    <property type="molecule type" value="Genomic_DNA"/>
</dbReference>
<proteinExistence type="predicted"/>
<evidence type="ECO:0000313" key="3">
    <source>
        <dbReference type="Proteomes" id="UP000178348"/>
    </source>
</evidence>
<dbReference type="InterPro" id="IPR025333">
    <property type="entry name" value="DUF4239"/>
</dbReference>
<evidence type="ECO:0000256" key="1">
    <source>
        <dbReference type="SAM" id="Phobius"/>
    </source>
</evidence>
<accession>A0A1G2CPX9</accession>
<dbReference type="Pfam" id="PF14023">
    <property type="entry name" value="Bestrophin-like"/>
    <property type="match status" value="1"/>
</dbReference>
<feature type="transmembrane region" description="Helical" evidence="1">
    <location>
        <begin position="37"/>
        <end position="61"/>
    </location>
</feature>
<name>A0A1G2CPX9_9BACT</name>
<keyword evidence="1" id="KW-1133">Transmembrane helix</keyword>
<keyword evidence="1" id="KW-0472">Membrane</keyword>
<organism evidence="2 3">
    <name type="scientific">Candidatus Liptonbacteria bacterium RIFCSPLOWO2_01_FULL_53_13</name>
    <dbReference type="NCBI Taxonomy" id="1798651"/>
    <lineage>
        <taxon>Bacteria</taxon>
        <taxon>Candidatus Liptoniibacteriota</taxon>
    </lineage>
</organism>
<evidence type="ECO:0008006" key="4">
    <source>
        <dbReference type="Google" id="ProtNLM"/>
    </source>
</evidence>
<evidence type="ECO:0000313" key="2">
    <source>
        <dbReference type="EMBL" id="OGZ02508.1"/>
    </source>
</evidence>
<comment type="caution">
    <text evidence="2">The sequence shown here is derived from an EMBL/GenBank/DDBJ whole genome shotgun (WGS) entry which is preliminary data.</text>
</comment>